<feature type="domain" description="VWFC" evidence="4">
    <location>
        <begin position="124"/>
        <end position="183"/>
    </location>
</feature>
<sequence length="289" mass="31174">MNIHCENSSFPNIACVLEGVEYEEGSTWDPDGPCSSCTCVAGEAILCPVQCYHPVPSETCCPVCDSCLYEGVVHSHSRTFTSSSNPCQRCTCVRGTVTCVPLVCPPTLCAHPVTKPGQCCPECTVCMLDGQEFKDGQTWTLSSNHCSACTCQAGEVQCTSSHCPKLPCRQQVTDPGACCPHCRDSAVSCLHQGTVYHCNEQWEVDECTSCTCVSGDVHCHSERCPPLICATDEMPAVVPGLCCPRCLPRPATCVAFGDPHYRTFDGRMLHFQGACTYVLAQDCDGGDFR</sequence>
<evidence type="ECO:0008006" key="8">
    <source>
        <dbReference type="Google" id="ProtNLM"/>
    </source>
</evidence>
<dbReference type="STRING" id="43700.ENSMALP00000010001"/>
<dbReference type="InterPro" id="IPR001846">
    <property type="entry name" value="VWF_type-D"/>
</dbReference>
<dbReference type="Pfam" id="PF00094">
    <property type="entry name" value="VWD"/>
    <property type="match status" value="1"/>
</dbReference>
<dbReference type="Pfam" id="PF00093">
    <property type="entry name" value="VWC"/>
    <property type="match status" value="2"/>
</dbReference>
<dbReference type="SMART" id="SM00214">
    <property type="entry name" value="VWC"/>
    <property type="match status" value="4"/>
</dbReference>
<dbReference type="GO" id="GO:0005576">
    <property type="term" value="C:extracellular region"/>
    <property type="evidence" value="ECO:0007669"/>
    <property type="project" value="UniProtKB-SubCell"/>
</dbReference>
<dbReference type="GO" id="GO:0030513">
    <property type="term" value="P:positive regulation of BMP signaling pathway"/>
    <property type="evidence" value="ECO:0007669"/>
    <property type="project" value="TreeGrafter"/>
</dbReference>
<dbReference type="InterPro" id="IPR001007">
    <property type="entry name" value="VWF_dom"/>
</dbReference>
<dbReference type="Gene3D" id="6.20.200.20">
    <property type="match status" value="3"/>
</dbReference>
<keyword evidence="7" id="KW-1185">Reference proteome</keyword>
<evidence type="ECO:0000256" key="3">
    <source>
        <dbReference type="ARBA" id="ARBA00022729"/>
    </source>
</evidence>
<evidence type="ECO:0000259" key="4">
    <source>
        <dbReference type="PROSITE" id="PS50184"/>
    </source>
</evidence>
<dbReference type="Ensembl" id="ENSMALT00000010214.1">
    <property type="protein sequence ID" value="ENSMALP00000010001.1"/>
    <property type="gene ID" value="ENSMALG00000007118.1"/>
</dbReference>
<evidence type="ECO:0000313" key="7">
    <source>
        <dbReference type="Proteomes" id="UP000261600"/>
    </source>
</evidence>
<name>A0A3Q3QDE3_MONAL</name>
<dbReference type="PROSITE" id="PS50184">
    <property type="entry name" value="VWFC_2"/>
    <property type="match status" value="3"/>
</dbReference>
<evidence type="ECO:0000256" key="1">
    <source>
        <dbReference type="ARBA" id="ARBA00004613"/>
    </source>
</evidence>
<feature type="domain" description="VWFC" evidence="4">
    <location>
        <begin position="187"/>
        <end position="247"/>
    </location>
</feature>
<proteinExistence type="predicted"/>
<comment type="subcellular location">
    <subcellularLocation>
        <location evidence="1">Secreted</location>
    </subcellularLocation>
</comment>
<dbReference type="Gene3D" id="2.10.70.10">
    <property type="entry name" value="Complement Module, domain 1"/>
    <property type="match status" value="1"/>
</dbReference>
<dbReference type="PANTHER" id="PTHR46698">
    <property type="entry name" value="CROSSVEINLESS 2"/>
    <property type="match status" value="1"/>
</dbReference>
<accession>A0A3Q3QDE3</accession>
<dbReference type="SUPFAM" id="SSF57603">
    <property type="entry name" value="FnI-like domain"/>
    <property type="match status" value="4"/>
</dbReference>
<dbReference type="PROSITE" id="PS01208">
    <property type="entry name" value="VWFC_1"/>
    <property type="match status" value="2"/>
</dbReference>
<dbReference type="AlphaFoldDB" id="A0A3Q3QDE3"/>
<dbReference type="PROSITE" id="PS51233">
    <property type="entry name" value="VWFD"/>
    <property type="match status" value="1"/>
</dbReference>
<protein>
    <recommendedName>
        <fullName evidence="8">VWFC domain-containing protein</fullName>
    </recommendedName>
</protein>
<reference evidence="6" key="1">
    <citation type="submission" date="2025-08" db="UniProtKB">
        <authorList>
            <consortium name="Ensembl"/>
        </authorList>
    </citation>
    <scope>IDENTIFICATION</scope>
</reference>
<dbReference type="PANTHER" id="PTHR46698:SF2">
    <property type="entry name" value="KIELIN_CHORDIN-LIKE PROTEIN"/>
    <property type="match status" value="1"/>
</dbReference>
<organism evidence="6 7">
    <name type="scientific">Monopterus albus</name>
    <name type="common">Swamp eel</name>
    <dbReference type="NCBI Taxonomy" id="43700"/>
    <lineage>
        <taxon>Eukaryota</taxon>
        <taxon>Metazoa</taxon>
        <taxon>Chordata</taxon>
        <taxon>Craniata</taxon>
        <taxon>Vertebrata</taxon>
        <taxon>Euteleostomi</taxon>
        <taxon>Actinopterygii</taxon>
        <taxon>Neopterygii</taxon>
        <taxon>Teleostei</taxon>
        <taxon>Neoteleostei</taxon>
        <taxon>Acanthomorphata</taxon>
        <taxon>Anabantaria</taxon>
        <taxon>Synbranchiformes</taxon>
        <taxon>Synbranchidae</taxon>
        <taxon>Monopterus</taxon>
    </lineage>
</organism>
<dbReference type="Proteomes" id="UP000261600">
    <property type="component" value="Unplaced"/>
</dbReference>
<evidence type="ECO:0000259" key="5">
    <source>
        <dbReference type="PROSITE" id="PS51233"/>
    </source>
</evidence>
<dbReference type="SMART" id="SM00215">
    <property type="entry name" value="VWC_out"/>
    <property type="match status" value="4"/>
</dbReference>
<dbReference type="Pfam" id="PF23334">
    <property type="entry name" value="VWC2L_2nd"/>
    <property type="match status" value="1"/>
</dbReference>
<evidence type="ECO:0000313" key="6">
    <source>
        <dbReference type="Ensembl" id="ENSMALP00000010001.1"/>
    </source>
</evidence>
<keyword evidence="3" id="KW-0732">Signal</keyword>
<dbReference type="InterPro" id="IPR052424">
    <property type="entry name" value="Kielin_Chordin-BMP_Reg"/>
</dbReference>
<evidence type="ECO:0000256" key="2">
    <source>
        <dbReference type="ARBA" id="ARBA00022525"/>
    </source>
</evidence>
<reference evidence="6" key="2">
    <citation type="submission" date="2025-09" db="UniProtKB">
        <authorList>
            <consortium name="Ensembl"/>
        </authorList>
    </citation>
    <scope>IDENTIFICATION</scope>
</reference>
<feature type="domain" description="VWFC" evidence="4">
    <location>
        <begin position="65"/>
        <end position="124"/>
    </location>
</feature>
<feature type="domain" description="VWFD" evidence="5">
    <location>
        <begin position="251"/>
        <end position="289"/>
    </location>
</feature>
<keyword evidence="2" id="KW-0964">Secreted</keyword>